<proteinExistence type="inferred from homology"/>
<dbReference type="Pfam" id="PF10273">
    <property type="entry name" value="WGG"/>
    <property type="match status" value="1"/>
</dbReference>
<dbReference type="GO" id="GO:0006364">
    <property type="term" value="P:rRNA processing"/>
    <property type="evidence" value="ECO:0007669"/>
    <property type="project" value="UniProtKB-KW"/>
</dbReference>
<evidence type="ECO:0000256" key="3">
    <source>
        <dbReference type="SAM" id="MobiDB-lite"/>
    </source>
</evidence>
<organism evidence="4 5">
    <name type="scientific">Iris pallida</name>
    <name type="common">Sweet iris</name>
    <dbReference type="NCBI Taxonomy" id="29817"/>
    <lineage>
        <taxon>Eukaryota</taxon>
        <taxon>Viridiplantae</taxon>
        <taxon>Streptophyta</taxon>
        <taxon>Embryophyta</taxon>
        <taxon>Tracheophyta</taxon>
        <taxon>Spermatophyta</taxon>
        <taxon>Magnoliopsida</taxon>
        <taxon>Liliopsida</taxon>
        <taxon>Asparagales</taxon>
        <taxon>Iridaceae</taxon>
        <taxon>Iridoideae</taxon>
        <taxon>Irideae</taxon>
        <taxon>Iris</taxon>
    </lineage>
</organism>
<dbReference type="InterPro" id="IPR019398">
    <property type="entry name" value="Pre-rRNA_process_TSR2"/>
</dbReference>
<gene>
    <name evidence="4" type="ORF">M6B38_307830</name>
</gene>
<dbReference type="PANTHER" id="PTHR21250">
    <property type="entry name" value="PRE-RRNA-PROCESSING PROTEIN TSR2 HOMOLOG"/>
    <property type="match status" value="1"/>
</dbReference>
<evidence type="ECO:0000256" key="2">
    <source>
        <dbReference type="ARBA" id="ARBA00022552"/>
    </source>
</evidence>
<evidence type="ECO:0000313" key="5">
    <source>
        <dbReference type="Proteomes" id="UP001140949"/>
    </source>
</evidence>
<sequence>MEPSNSRALSPETLAKFSEGIALVLSRWTALQMAVENGWGGRESRQKSSNLADSVLSWFSQSSDALYIDDLENFLDEEMAVSFNTEIEDGSVEEVAEQLMVMHEGCLEGNYESIEKLRNLLPLANAVRQSKEVSNDDTDESSDEEASDMVVDEPVMPKEMAVNKPKPREMPDEDGWSVVAPKRNRGRKPG</sequence>
<evidence type="ECO:0000256" key="1">
    <source>
        <dbReference type="ARBA" id="ARBA00006524"/>
    </source>
</evidence>
<protein>
    <submittedName>
        <fullName evidence="4">Pre-rRNA-processing protein TSR2</fullName>
    </submittedName>
</protein>
<dbReference type="AlphaFoldDB" id="A0AAX6HL56"/>
<comment type="similarity">
    <text evidence="1">Belongs to the TSR2 family.</text>
</comment>
<feature type="compositionally biased region" description="Acidic residues" evidence="3">
    <location>
        <begin position="135"/>
        <end position="151"/>
    </location>
</feature>
<dbReference type="Proteomes" id="UP001140949">
    <property type="component" value="Unassembled WGS sequence"/>
</dbReference>
<feature type="region of interest" description="Disordered" evidence="3">
    <location>
        <begin position="128"/>
        <end position="190"/>
    </location>
</feature>
<comment type="caution">
    <text evidence="4">The sequence shown here is derived from an EMBL/GenBank/DDBJ whole genome shotgun (WGS) entry which is preliminary data.</text>
</comment>
<keyword evidence="5" id="KW-1185">Reference proteome</keyword>
<dbReference type="EMBL" id="JANAVB010008796">
    <property type="protein sequence ID" value="KAJ6841294.1"/>
    <property type="molecule type" value="Genomic_DNA"/>
</dbReference>
<reference evidence="4" key="2">
    <citation type="submission" date="2023-04" db="EMBL/GenBank/DDBJ databases">
        <authorList>
            <person name="Bruccoleri R.E."/>
            <person name="Oakeley E.J."/>
            <person name="Faust A.-M."/>
            <person name="Dessus-Babus S."/>
            <person name="Altorfer M."/>
            <person name="Burckhardt D."/>
            <person name="Oertli M."/>
            <person name="Naumann U."/>
            <person name="Petersen F."/>
            <person name="Wong J."/>
        </authorList>
    </citation>
    <scope>NUCLEOTIDE SEQUENCE</scope>
    <source>
        <strain evidence="4">GSM-AAB239-AS_SAM_17_03QT</strain>
        <tissue evidence="4">Leaf</tissue>
    </source>
</reference>
<accession>A0AAX6HL56</accession>
<evidence type="ECO:0000313" key="4">
    <source>
        <dbReference type="EMBL" id="KAJ6841294.1"/>
    </source>
</evidence>
<reference evidence="4" key="1">
    <citation type="journal article" date="2023" name="GigaByte">
        <title>Genome assembly of the bearded iris, Iris pallida Lam.</title>
        <authorList>
            <person name="Bruccoleri R.E."/>
            <person name="Oakeley E.J."/>
            <person name="Faust A.M.E."/>
            <person name="Altorfer M."/>
            <person name="Dessus-Babus S."/>
            <person name="Burckhardt D."/>
            <person name="Oertli M."/>
            <person name="Naumann U."/>
            <person name="Petersen F."/>
            <person name="Wong J."/>
        </authorList>
    </citation>
    <scope>NUCLEOTIDE SEQUENCE</scope>
    <source>
        <strain evidence="4">GSM-AAB239-AS_SAM_17_03QT</strain>
    </source>
</reference>
<name>A0AAX6HL56_IRIPA</name>
<keyword evidence="2" id="KW-0698">rRNA processing</keyword>